<feature type="compositionally biased region" description="Basic and acidic residues" evidence="1">
    <location>
        <begin position="21"/>
        <end position="30"/>
    </location>
</feature>
<protein>
    <submittedName>
        <fullName evidence="2">Uncharacterized protein</fullName>
    </submittedName>
</protein>
<accession>A0A8B6DXU7</accession>
<feature type="non-terminal residue" evidence="2">
    <location>
        <position position="1"/>
    </location>
</feature>
<feature type="non-terminal residue" evidence="2">
    <location>
        <position position="71"/>
    </location>
</feature>
<evidence type="ECO:0000256" key="1">
    <source>
        <dbReference type="SAM" id="MobiDB-lite"/>
    </source>
</evidence>
<proteinExistence type="predicted"/>
<comment type="caution">
    <text evidence="2">The sequence shown here is derived from an EMBL/GenBank/DDBJ whole genome shotgun (WGS) entry which is preliminary data.</text>
</comment>
<organism evidence="2 3">
    <name type="scientific">Mytilus galloprovincialis</name>
    <name type="common">Mediterranean mussel</name>
    <dbReference type="NCBI Taxonomy" id="29158"/>
    <lineage>
        <taxon>Eukaryota</taxon>
        <taxon>Metazoa</taxon>
        <taxon>Spiralia</taxon>
        <taxon>Lophotrochozoa</taxon>
        <taxon>Mollusca</taxon>
        <taxon>Bivalvia</taxon>
        <taxon>Autobranchia</taxon>
        <taxon>Pteriomorphia</taxon>
        <taxon>Mytilida</taxon>
        <taxon>Mytiloidea</taxon>
        <taxon>Mytilidae</taxon>
        <taxon>Mytilinae</taxon>
        <taxon>Mytilus</taxon>
    </lineage>
</organism>
<name>A0A8B6DXU7_MYTGA</name>
<feature type="region of interest" description="Disordered" evidence="1">
    <location>
        <begin position="17"/>
        <end position="71"/>
    </location>
</feature>
<dbReference type="AlphaFoldDB" id="A0A8B6DXU7"/>
<evidence type="ECO:0000313" key="3">
    <source>
        <dbReference type="Proteomes" id="UP000596742"/>
    </source>
</evidence>
<dbReference type="EMBL" id="UYJE01004144">
    <property type="protein sequence ID" value="VDI25436.1"/>
    <property type="molecule type" value="Genomic_DNA"/>
</dbReference>
<evidence type="ECO:0000313" key="2">
    <source>
        <dbReference type="EMBL" id="VDI25436.1"/>
    </source>
</evidence>
<gene>
    <name evidence="2" type="ORF">MGAL_10B077589</name>
</gene>
<reference evidence="2" key="1">
    <citation type="submission" date="2018-11" db="EMBL/GenBank/DDBJ databases">
        <authorList>
            <person name="Alioto T."/>
            <person name="Alioto T."/>
        </authorList>
    </citation>
    <scope>NUCLEOTIDE SEQUENCE</scope>
</reference>
<feature type="compositionally biased region" description="Acidic residues" evidence="1">
    <location>
        <begin position="42"/>
        <end position="71"/>
    </location>
</feature>
<dbReference type="Proteomes" id="UP000596742">
    <property type="component" value="Unassembled WGS sequence"/>
</dbReference>
<sequence length="71" mass="8291">FDPQSAFNFDHALKFAKRKREPSTLDEKIAKVRKRNKKEKSADDDEDQVNVENSDDEEIEEEESSDEEMTA</sequence>
<keyword evidence="3" id="KW-1185">Reference proteome</keyword>